<organism evidence="2 3">
    <name type="scientific">Favolaschia claudopus</name>
    <dbReference type="NCBI Taxonomy" id="2862362"/>
    <lineage>
        <taxon>Eukaryota</taxon>
        <taxon>Fungi</taxon>
        <taxon>Dikarya</taxon>
        <taxon>Basidiomycota</taxon>
        <taxon>Agaricomycotina</taxon>
        <taxon>Agaricomycetes</taxon>
        <taxon>Agaricomycetidae</taxon>
        <taxon>Agaricales</taxon>
        <taxon>Marasmiineae</taxon>
        <taxon>Mycenaceae</taxon>
        <taxon>Favolaschia</taxon>
    </lineage>
</organism>
<feature type="compositionally biased region" description="Basic and acidic residues" evidence="1">
    <location>
        <begin position="17"/>
        <end position="30"/>
    </location>
</feature>
<gene>
    <name evidence="2" type="ORF">R3P38DRAFT_2796162</name>
</gene>
<feature type="region of interest" description="Disordered" evidence="1">
    <location>
        <begin position="170"/>
        <end position="201"/>
    </location>
</feature>
<reference evidence="2 3" key="1">
    <citation type="journal article" date="2024" name="J Genomics">
        <title>Draft genome sequencing and assembly of Favolaschia claudopus CIRM-BRFM 2984 isolated from oak limbs.</title>
        <authorList>
            <person name="Navarro D."/>
            <person name="Drula E."/>
            <person name="Chaduli D."/>
            <person name="Cazenave R."/>
            <person name="Ahrendt S."/>
            <person name="Wang J."/>
            <person name="Lipzen A."/>
            <person name="Daum C."/>
            <person name="Barry K."/>
            <person name="Grigoriev I.V."/>
            <person name="Favel A."/>
            <person name="Rosso M.N."/>
            <person name="Martin F."/>
        </authorList>
    </citation>
    <scope>NUCLEOTIDE SEQUENCE [LARGE SCALE GENOMIC DNA]</scope>
    <source>
        <strain evidence="2 3">CIRM-BRFM 2984</strain>
    </source>
</reference>
<dbReference type="EMBL" id="JAWWNJ010000084">
    <property type="protein sequence ID" value="KAK7001134.1"/>
    <property type="molecule type" value="Genomic_DNA"/>
</dbReference>
<evidence type="ECO:0000313" key="3">
    <source>
        <dbReference type="Proteomes" id="UP001362999"/>
    </source>
</evidence>
<accession>A0AAW0A5N2</accession>
<feature type="compositionally biased region" description="Basic and acidic residues" evidence="1">
    <location>
        <begin position="40"/>
        <end position="71"/>
    </location>
</feature>
<evidence type="ECO:0000256" key="1">
    <source>
        <dbReference type="SAM" id="MobiDB-lite"/>
    </source>
</evidence>
<sequence length="201" mass="21964">MSPTSTHRAFRSCTWDRNSREDREGGKRVSEVQCGPYAQRECHGLSRVETDDRREASGQKTAKEGADERVETGLCGMRRGRGNAIVTETESSATGNSSSDAVFALEDESLERQLKPDLQNLEGISKLVCAASFSQNIRPPTANAIHHAPFGFSSSRGGNKVLQQVSFDMNHAQPSIGGSEQPRFSIEHDQDSRHEDVEGGS</sequence>
<comment type="caution">
    <text evidence="2">The sequence shown here is derived from an EMBL/GenBank/DDBJ whole genome shotgun (WGS) entry which is preliminary data.</text>
</comment>
<dbReference type="AlphaFoldDB" id="A0AAW0A5N2"/>
<evidence type="ECO:0000313" key="2">
    <source>
        <dbReference type="EMBL" id="KAK7001134.1"/>
    </source>
</evidence>
<feature type="region of interest" description="Disordered" evidence="1">
    <location>
        <begin position="1"/>
        <end position="71"/>
    </location>
</feature>
<protein>
    <submittedName>
        <fullName evidence="2">Uncharacterized protein</fullName>
    </submittedName>
</protein>
<name>A0AAW0A5N2_9AGAR</name>
<proteinExistence type="predicted"/>
<keyword evidence="3" id="KW-1185">Reference proteome</keyword>
<feature type="compositionally biased region" description="Basic and acidic residues" evidence="1">
    <location>
        <begin position="185"/>
        <end position="201"/>
    </location>
</feature>
<dbReference type="Proteomes" id="UP001362999">
    <property type="component" value="Unassembled WGS sequence"/>
</dbReference>